<proteinExistence type="predicted"/>
<comment type="caution">
    <text evidence="4">The sequence shown here is derived from an EMBL/GenBank/DDBJ whole genome shotgun (WGS) entry which is preliminary data.</text>
</comment>
<dbReference type="Gene3D" id="3.40.50.1820">
    <property type="entry name" value="alpha/beta hydrolase"/>
    <property type="match status" value="1"/>
</dbReference>
<evidence type="ECO:0000313" key="4">
    <source>
        <dbReference type="EMBL" id="TYC07594.1"/>
    </source>
</evidence>
<accession>A0A5D0TP03</accession>
<dbReference type="RefSeq" id="WP_148356082.1">
    <property type="nucleotide sequence ID" value="NZ_JBHSBF010000041.1"/>
</dbReference>
<evidence type="ECO:0000256" key="2">
    <source>
        <dbReference type="SAM" id="MobiDB-lite"/>
    </source>
</evidence>
<keyword evidence="1 4" id="KW-0378">Hydrolase</keyword>
<feature type="domain" description="BD-FAE-like" evidence="3">
    <location>
        <begin position="44"/>
        <end position="141"/>
    </location>
</feature>
<dbReference type="SUPFAM" id="SSF53474">
    <property type="entry name" value="alpha/beta-Hydrolases"/>
    <property type="match status" value="1"/>
</dbReference>
<dbReference type="Proteomes" id="UP000322634">
    <property type="component" value="Unassembled WGS sequence"/>
</dbReference>
<dbReference type="AlphaFoldDB" id="A0A5D0TP03"/>
<dbReference type="PANTHER" id="PTHR48081">
    <property type="entry name" value="AB HYDROLASE SUPERFAMILY PROTEIN C4A8.06C"/>
    <property type="match status" value="1"/>
</dbReference>
<sequence>MVSNDLERHARLERLAALQRLADLAPPPAATRAYGPGPEQVGDLRLPPGDGPFPVAVLVHGGFWRPAPTRAIMSALAADLTTHGWATWNVEYRRIGSGGSVPSTISDAAAAIRHVRDLQAPVDPGRIAVVGHSVGGYLALKVAPEVEVSGILALAPLCDLADAARRGLGEGAVTTFVGADPDSDPFSFESAALPIDHPGISVRLLHGDADDRVPIDHSRWFMDRLRRSGAQARLVELPGIGHFEFLDPHHDAWVTVRRELDRLRGRVV</sequence>
<dbReference type="GO" id="GO:0016787">
    <property type="term" value="F:hydrolase activity"/>
    <property type="evidence" value="ECO:0007669"/>
    <property type="project" value="UniProtKB-KW"/>
</dbReference>
<gene>
    <name evidence="4" type="ORF">FXF65_42095</name>
</gene>
<reference evidence="4 5" key="1">
    <citation type="submission" date="2019-08" db="EMBL/GenBank/DDBJ databases">
        <title>Actinomadura sp. nov. CYP1-5 isolated from mountain soil.</title>
        <authorList>
            <person name="Songsumanus A."/>
            <person name="Kuncharoen N."/>
            <person name="Kudo T."/>
            <person name="Yuki M."/>
            <person name="Igarashi Y."/>
            <person name="Tanasupawat S."/>
        </authorList>
    </citation>
    <scope>NUCLEOTIDE SEQUENCE [LARGE SCALE GENOMIC DNA]</scope>
    <source>
        <strain evidence="4 5">GKU157</strain>
    </source>
</reference>
<dbReference type="Pfam" id="PF20434">
    <property type="entry name" value="BD-FAE"/>
    <property type="match status" value="1"/>
</dbReference>
<dbReference type="OrthoDB" id="255603at2"/>
<feature type="region of interest" description="Disordered" evidence="2">
    <location>
        <begin position="27"/>
        <end position="46"/>
    </location>
</feature>
<protein>
    <submittedName>
        <fullName evidence="4">Alpha/beta fold hydrolase</fullName>
    </submittedName>
</protein>
<dbReference type="InterPro" id="IPR049492">
    <property type="entry name" value="BD-FAE-like_dom"/>
</dbReference>
<dbReference type="InterPro" id="IPR050300">
    <property type="entry name" value="GDXG_lipolytic_enzyme"/>
</dbReference>
<organism evidence="4 5">
    <name type="scientific">Actinomadura syzygii</name>
    <dbReference type="NCBI Taxonomy" id="1427538"/>
    <lineage>
        <taxon>Bacteria</taxon>
        <taxon>Bacillati</taxon>
        <taxon>Actinomycetota</taxon>
        <taxon>Actinomycetes</taxon>
        <taxon>Streptosporangiales</taxon>
        <taxon>Thermomonosporaceae</taxon>
        <taxon>Actinomadura</taxon>
    </lineage>
</organism>
<dbReference type="InterPro" id="IPR029058">
    <property type="entry name" value="AB_hydrolase_fold"/>
</dbReference>
<evidence type="ECO:0000256" key="1">
    <source>
        <dbReference type="ARBA" id="ARBA00022801"/>
    </source>
</evidence>
<evidence type="ECO:0000259" key="3">
    <source>
        <dbReference type="Pfam" id="PF20434"/>
    </source>
</evidence>
<dbReference type="EMBL" id="VSFF01000021">
    <property type="protein sequence ID" value="TYC07594.1"/>
    <property type="molecule type" value="Genomic_DNA"/>
</dbReference>
<keyword evidence="5" id="KW-1185">Reference proteome</keyword>
<evidence type="ECO:0000313" key="5">
    <source>
        <dbReference type="Proteomes" id="UP000322634"/>
    </source>
</evidence>
<name>A0A5D0TP03_9ACTN</name>